<name>A0ABT1ICB2_9PSEU</name>
<dbReference type="Gene3D" id="3.40.50.300">
    <property type="entry name" value="P-loop containing nucleotide triphosphate hydrolases"/>
    <property type="match status" value="3"/>
</dbReference>
<dbReference type="InterPro" id="IPR041679">
    <property type="entry name" value="DNA2/NAM7-like_C"/>
</dbReference>
<comment type="caution">
    <text evidence="2">The sequence shown here is derived from an EMBL/GenBank/DDBJ whole genome shotgun (WGS) entry which is preliminary data.</text>
</comment>
<dbReference type="Gene3D" id="3.30.870.10">
    <property type="entry name" value="Endonuclease Chain A"/>
    <property type="match status" value="1"/>
</dbReference>
<sequence length="1066" mass="118265">MSEWRSDLVDAVDELLKLTRNGNQSTWRRLGKVTPLPEPGWFAYDLRAHQGRPLTADSFDRLCLSDEKGPEHGVPISVERAQITDGHLRLKVTGEPPKSCRHLWTTRLTPQHLLRKLSDGIKALDDAPLADKLAARTLDPIPSRSDNYPPGFLPTQRHAYRACTTPGLHAVWGPPGTGKTRVLARSIEDLVRAGKRVLLVSTANIAVDNALNEVIKHLEPAPGQVVRVGTPHLSDLAANDDVLLDRLAARATAELDAQRTAIHGRLAELDTHDTRLHDLDSALTDYDHAQYLSAEQRIANTTALRARRVDLEAARNEVRLASEAQGKAQSEFATAAQRRADVETKAVSLRQALEMASQLARYNLALESIRDEVAQLRFQVEFGSLGWWKRRGIQKRLAEAEARLDYALRHVVEERGRLEPRIRLSQAEARPVTEDLLGRLDHDCAVVKQKLAAANRVLDGAHRLVREIEGQCARIEQQGIATKGDHDLVDLAKRTDLPSRHLEREELRASRDTERRTRSDLEVTLRDLDKRAAKLRRDAEGEVLAEASVVATTLARSRAHPAVARQRFDVVLVDEAGAAVVGEVLLAVSMATTTATLLGDFLQLGPVTAEAENVDKPSVQRWMIPDGFTHCGIRSPEDLRTTPGCAALHHQFRFGPNLRELANDVVYRVLADGVTEVTGTPPDDTEIVLVDVRGLPELTTIRRSGPVAGWWPVGALLSRALVQHHAAEGEVGVVTTFKQQVEATQAVLRDGGRDLDVAVGTAHTVQGREFETVVFDLVEDGEGWISAANWDREGFARNGVRLFGVGITRARKRLYIIVDLNAALAKARQGTPLAALRALGKAGKVQYCRASVLLGMAEQNQVNHASSVEAELDKVLRGLVDVTDIHDEFSFDEALPGHLAAARHSVWMWSPWVGKKSAHFLPRITDAVQRGVDVRVFIRTERDRNLMRDAANKNWVEKLYLTGAKVIRAELEHRKIVVIDDRVVLLGSHNPLSQHKSREMMITCQGAAFAQRILTDMNAQLHGNPPPCPTCHRAFELWRSANKRKGTPYFWRCHPCKTQQDIPRNG</sequence>
<dbReference type="Pfam" id="PF13091">
    <property type="entry name" value="PLDc_2"/>
    <property type="match status" value="1"/>
</dbReference>
<keyword evidence="3" id="KW-1185">Reference proteome</keyword>
<dbReference type="Pfam" id="PF13086">
    <property type="entry name" value="AAA_11"/>
    <property type="match status" value="2"/>
</dbReference>
<dbReference type="InterPro" id="IPR025202">
    <property type="entry name" value="PLD-like_dom"/>
</dbReference>
<dbReference type="PROSITE" id="PS50035">
    <property type="entry name" value="PLD"/>
    <property type="match status" value="1"/>
</dbReference>
<gene>
    <name evidence="2" type="ORF">LV75_002771</name>
</gene>
<evidence type="ECO:0000313" key="3">
    <source>
        <dbReference type="Proteomes" id="UP001205185"/>
    </source>
</evidence>
<dbReference type="InterPro" id="IPR027417">
    <property type="entry name" value="P-loop_NTPase"/>
</dbReference>
<dbReference type="PANTHER" id="PTHR10887:SF495">
    <property type="entry name" value="HELICASE SENATAXIN ISOFORM X1-RELATED"/>
    <property type="match status" value="1"/>
</dbReference>
<dbReference type="InterPro" id="IPR045055">
    <property type="entry name" value="DNA2/NAM7-like"/>
</dbReference>
<accession>A0ABT1ICB2</accession>
<dbReference type="SUPFAM" id="SSF52540">
    <property type="entry name" value="P-loop containing nucleoside triphosphate hydrolases"/>
    <property type="match status" value="1"/>
</dbReference>
<dbReference type="Pfam" id="PF13087">
    <property type="entry name" value="AAA_12"/>
    <property type="match status" value="1"/>
</dbReference>
<dbReference type="Proteomes" id="UP001205185">
    <property type="component" value="Unassembled WGS sequence"/>
</dbReference>
<dbReference type="SUPFAM" id="SSF56024">
    <property type="entry name" value="Phospholipase D/nuclease"/>
    <property type="match status" value="1"/>
</dbReference>
<evidence type="ECO:0000259" key="1">
    <source>
        <dbReference type="PROSITE" id="PS50035"/>
    </source>
</evidence>
<evidence type="ECO:0000313" key="2">
    <source>
        <dbReference type="EMBL" id="MCP2270270.1"/>
    </source>
</evidence>
<protein>
    <submittedName>
        <fullName evidence="2">AAA domain-containing protein</fullName>
    </submittedName>
</protein>
<reference evidence="2 3" key="1">
    <citation type="submission" date="2022-06" db="EMBL/GenBank/DDBJ databases">
        <title>Genomic Encyclopedia of Archaeal and Bacterial Type Strains, Phase II (KMG-II): from individual species to whole genera.</title>
        <authorList>
            <person name="Goeker M."/>
        </authorList>
    </citation>
    <scope>NUCLEOTIDE SEQUENCE [LARGE SCALE GENOMIC DNA]</scope>
    <source>
        <strain evidence="2 3">DSM 44255</strain>
    </source>
</reference>
<dbReference type="InterPro" id="IPR001736">
    <property type="entry name" value="PLipase_D/transphosphatidylase"/>
</dbReference>
<feature type="domain" description="PLD phosphodiesterase" evidence="1">
    <location>
        <begin position="968"/>
        <end position="995"/>
    </location>
</feature>
<organism evidence="2 3">
    <name type="scientific">Actinokineospora diospyrosa</name>
    <dbReference type="NCBI Taxonomy" id="103728"/>
    <lineage>
        <taxon>Bacteria</taxon>
        <taxon>Bacillati</taxon>
        <taxon>Actinomycetota</taxon>
        <taxon>Actinomycetes</taxon>
        <taxon>Pseudonocardiales</taxon>
        <taxon>Pseudonocardiaceae</taxon>
        <taxon>Actinokineospora</taxon>
    </lineage>
</organism>
<dbReference type="PANTHER" id="PTHR10887">
    <property type="entry name" value="DNA2/NAM7 HELICASE FAMILY"/>
    <property type="match status" value="1"/>
</dbReference>
<dbReference type="RefSeq" id="WP_253887249.1">
    <property type="nucleotide sequence ID" value="NZ_BAAAVB010000013.1"/>
</dbReference>
<dbReference type="EMBL" id="JAMTCO010000006">
    <property type="protein sequence ID" value="MCP2270270.1"/>
    <property type="molecule type" value="Genomic_DNA"/>
</dbReference>
<proteinExistence type="predicted"/>
<dbReference type="InterPro" id="IPR041677">
    <property type="entry name" value="DNA2/NAM7_AAA_11"/>
</dbReference>